<evidence type="ECO:0000256" key="1">
    <source>
        <dbReference type="SAM" id="MobiDB-lite"/>
    </source>
</evidence>
<dbReference type="Gene3D" id="1.10.238.10">
    <property type="entry name" value="EF-hand"/>
    <property type="match status" value="1"/>
</dbReference>
<name>A0AAV2T3D8_CALDB</name>
<evidence type="ECO:0000313" key="2">
    <source>
        <dbReference type="EMBL" id="CAL5130609.1"/>
    </source>
</evidence>
<protein>
    <recommendedName>
        <fullName evidence="4">EF-hand domain-containing protein</fullName>
    </recommendedName>
</protein>
<feature type="region of interest" description="Disordered" evidence="1">
    <location>
        <begin position="263"/>
        <end position="288"/>
    </location>
</feature>
<dbReference type="SUPFAM" id="SSF47473">
    <property type="entry name" value="EF-hand"/>
    <property type="match status" value="1"/>
</dbReference>
<reference evidence="2" key="1">
    <citation type="submission" date="2024-06" db="EMBL/GenBank/DDBJ databases">
        <authorList>
            <person name="Liu X."/>
            <person name="Lenzi L."/>
            <person name="Haldenby T S."/>
            <person name="Uol C."/>
        </authorList>
    </citation>
    <scope>NUCLEOTIDE SEQUENCE</scope>
</reference>
<dbReference type="EMBL" id="CAXLJL010000068">
    <property type="protein sequence ID" value="CAL5130609.1"/>
    <property type="molecule type" value="Genomic_DNA"/>
</dbReference>
<sequence>MAENPPDASGFKVKKNKGGSKSEKILAKLERLTKKDDRVLDLKIDECISTWEDYERFVALVEKWYNKNAKRYMRHMAQYGRDIISEIEFKVVMRDLGVPFSEVQLHMLYLWLDPNRTGMVEYAKLFESLYRALYRRYLRQDEKTTMNLEYQKKWINMTFKSPTCDILEMPTTFEALVHLGYTGAMLGDLISARVPMLATRSFIIFTDPARYSETLVRCNQKLYDFPYVGGPKCAPKEGTIYYEFSVGHIDCPLLLDVRVKGREKTKPQELPGQADTTSPTGNRTTSSD</sequence>
<proteinExistence type="predicted"/>
<gene>
    <name evidence="2" type="ORF">CDAUBV1_LOCUS2786</name>
</gene>
<evidence type="ECO:0000313" key="3">
    <source>
        <dbReference type="Proteomes" id="UP001497525"/>
    </source>
</evidence>
<dbReference type="InterPro" id="IPR011992">
    <property type="entry name" value="EF-hand-dom_pair"/>
</dbReference>
<dbReference type="AlphaFoldDB" id="A0AAV2T3D8"/>
<organism evidence="2 3">
    <name type="scientific">Calicophoron daubneyi</name>
    <name type="common">Rumen fluke</name>
    <name type="synonym">Paramphistomum daubneyi</name>
    <dbReference type="NCBI Taxonomy" id="300641"/>
    <lineage>
        <taxon>Eukaryota</taxon>
        <taxon>Metazoa</taxon>
        <taxon>Spiralia</taxon>
        <taxon>Lophotrochozoa</taxon>
        <taxon>Platyhelminthes</taxon>
        <taxon>Trematoda</taxon>
        <taxon>Digenea</taxon>
        <taxon>Plagiorchiida</taxon>
        <taxon>Pronocephalata</taxon>
        <taxon>Paramphistomoidea</taxon>
        <taxon>Paramphistomidae</taxon>
        <taxon>Calicophoron</taxon>
    </lineage>
</organism>
<accession>A0AAV2T3D8</accession>
<comment type="caution">
    <text evidence="2">The sequence shown here is derived from an EMBL/GenBank/DDBJ whole genome shotgun (WGS) entry which is preliminary data.</text>
</comment>
<feature type="region of interest" description="Disordered" evidence="1">
    <location>
        <begin position="1"/>
        <end position="20"/>
    </location>
</feature>
<evidence type="ECO:0008006" key="4">
    <source>
        <dbReference type="Google" id="ProtNLM"/>
    </source>
</evidence>
<dbReference type="Proteomes" id="UP001497525">
    <property type="component" value="Unassembled WGS sequence"/>
</dbReference>
<feature type="compositionally biased region" description="Polar residues" evidence="1">
    <location>
        <begin position="274"/>
        <end position="288"/>
    </location>
</feature>